<organism evidence="2 3">
    <name type="scientific">Oikopleura dioica</name>
    <name type="common">Tunicate</name>
    <dbReference type="NCBI Taxonomy" id="34765"/>
    <lineage>
        <taxon>Eukaryota</taxon>
        <taxon>Metazoa</taxon>
        <taxon>Chordata</taxon>
        <taxon>Tunicata</taxon>
        <taxon>Appendicularia</taxon>
        <taxon>Copelata</taxon>
        <taxon>Oikopleuridae</taxon>
        <taxon>Oikopleura</taxon>
    </lineage>
</organism>
<reference evidence="2 3" key="1">
    <citation type="submission" date="2021-04" db="EMBL/GenBank/DDBJ databases">
        <authorList>
            <person name="Bliznina A."/>
        </authorList>
    </citation>
    <scope>NUCLEOTIDE SEQUENCE [LARGE SCALE GENOMIC DNA]</scope>
</reference>
<gene>
    <name evidence="2" type="ORF">OKIOD_LOCUS6212</name>
</gene>
<name>A0ABN7SJE3_OIKDI</name>
<keyword evidence="1" id="KW-0812">Transmembrane</keyword>
<evidence type="ECO:0000313" key="2">
    <source>
        <dbReference type="EMBL" id="CAG5096514.1"/>
    </source>
</evidence>
<evidence type="ECO:0000256" key="1">
    <source>
        <dbReference type="SAM" id="Phobius"/>
    </source>
</evidence>
<proteinExistence type="predicted"/>
<evidence type="ECO:0000313" key="3">
    <source>
        <dbReference type="Proteomes" id="UP001158576"/>
    </source>
</evidence>
<dbReference type="Proteomes" id="UP001158576">
    <property type="component" value="Chromosome XSR"/>
</dbReference>
<protein>
    <submittedName>
        <fullName evidence="2">Oidioi.mRNA.OKI2018_I69.XSR.g14654.t1.cds</fullName>
    </submittedName>
</protein>
<sequence>MMANDKCGASLCTQCYNRIHMDGQSHEGCKWLLGLKYCCQKHLRSFIGIFNSRQDECLPLETLMKKTPNFNPEASSRIPDEVLDERISEVMESSPHEETCFETSVRSSWYSDNLIRFLWLSFIVVSCLTLFISYVIFKRRHNNVLSSSRRSLEANYPGSCPSPRRAIIPSTVIGTQICLQASDSQDPLLPSERKTYQDNPSTK</sequence>
<dbReference type="EMBL" id="OU015569">
    <property type="protein sequence ID" value="CAG5096514.1"/>
    <property type="molecule type" value="Genomic_DNA"/>
</dbReference>
<keyword evidence="1" id="KW-0472">Membrane</keyword>
<feature type="transmembrane region" description="Helical" evidence="1">
    <location>
        <begin position="117"/>
        <end position="137"/>
    </location>
</feature>
<keyword evidence="1" id="KW-1133">Transmembrane helix</keyword>
<keyword evidence="3" id="KW-1185">Reference proteome</keyword>
<accession>A0ABN7SJE3</accession>